<dbReference type="PROSITE" id="PS50966">
    <property type="entry name" value="ZF_SWIM"/>
    <property type="match status" value="1"/>
</dbReference>
<keyword evidence="1" id="KW-0479">Metal-binding</keyword>
<evidence type="ECO:0000256" key="3">
    <source>
        <dbReference type="ARBA" id="ARBA00022833"/>
    </source>
</evidence>
<sequence>MIKIERGITFEMFKRKIQTKLKLSSCHVISRLIARILVGTNGRYHTALDVCDDEDIDCMISACQQQHHRNVVEIYVDVAVGETSSVVARPLEVNLSFSHIHGSDDDDYATREDTETDDDCDSMINMKGIVRVSSTQQQQGEATLPFWNISPHYSYINWEHSDQELDFVGMNDAQSWKEGDALYVGQLFDTKEDVRMAVKHYAMRKHQTFFVVESKATTYVVKCVNHNSGCPWRVRASLPKNADKWKIIKWGGAHTCVNVSISQDHQKLDSKFICSCILGMVKEEPSVPISLIQERISGQFGYSISYKKAWKAKQKAIVTVFGHTVDNRYRVFHWLYWSFKQCHEAFNFCKPIIQVDETFLYGKYRQTLLIATTQDGNNCVLPIAFAIVEGETLSAWEWFLAMIRIHVTNKAGLCLISDRHQSIKGAVSNPHLGWQPPNAYHVYCIRHIASNFNRRFKNTMLKKKLIQLGYTPSKQIFESKLNTFRSQSPEIQTWIDNISKEKWSLAYDDEGRRYGHMTTNLSESVNKVLKGARNLPITALVKATYARLVEYFVKRGETAMHKVNNGGRYCQKLMEAIEKNQQVSSHQVQRYDIQRTRFEVEEAFNPVTQRGGHKWTVILSTRYCECGKFKALRYPCSHVIAVCAHISIDFWQFVDPVYTLHNVVNAYSSQWWPLGNENNILQNTEWKLVPDVERVRGKGRPKATRIRNEMDWVESQPRQRCRLCRQPGHNQRQCPQQNDRNHHHV</sequence>
<evidence type="ECO:0000313" key="7">
    <source>
        <dbReference type="Proteomes" id="UP000694853"/>
    </source>
</evidence>
<dbReference type="PROSITE" id="PS50158">
    <property type="entry name" value="ZF_CCHC"/>
    <property type="match status" value="1"/>
</dbReference>
<dbReference type="InterPro" id="IPR036875">
    <property type="entry name" value="Znf_CCHC_sf"/>
</dbReference>
<feature type="domain" description="SWIM-type" evidence="6">
    <location>
        <begin position="615"/>
        <end position="647"/>
    </location>
</feature>
<dbReference type="SMART" id="SM00575">
    <property type="entry name" value="ZnF_PMZ"/>
    <property type="match status" value="1"/>
</dbReference>
<dbReference type="InterPro" id="IPR004332">
    <property type="entry name" value="Transposase_MuDR"/>
</dbReference>
<dbReference type="Pfam" id="PF10551">
    <property type="entry name" value="MULE"/>
    <property type="match status" value="1"/>
</dbReference>
<organism evidence="7 8">
    <name type="scientific">Abrus precatorius</name>
    <name type="common">Indian licorice</name>
    <name type="synonym">Glycine abrus</name>
    <dbReference type="NCBI Taxonomy" id="3816"/>
    <lineage>
        <taxon>Eukaryota</taxon>
        <taxon>Viridiplantae</taxon>
        <taxon>Streptophyta</taxon>
        <taxon>Embryophyta</taxon>
        <taxon>Tracheophyta</taxon>
        <taxon>Spermatophyta</taxon>
        <taxon>Magnoliopsida</taxon>
        <taxon>eudicotyledons</taxon>
        <taxon>Gunneridae</taxon>
        <taxon>Pentapetalae</taxon>
        <taxon>rosids</taxon>
        <taxon>fabids</taxon>
        <taxon>Fabales</taxon>
        <taxon>Fabaceae</taxon>
        <taxon>Papilionoideae</taxon>
        <taxon>50 kb inversion clade</taxon>
        <taxon>NPAAA clade</taxon>
        <taxon>indigoferoid/millettioid clade</taxon>
        <taxon>Abreae</taxon>
        <taxon>Abrus</taxon>
    </lineage>
</organism>
<protein>
    <submittedName>
        <fullName evidence="8">Uncharacterized protein LOC113870803</fullName>
    </submittedName>
</protein>
<evidence type="ECO:0000256" key="4">
    <source>
        <dbReference type="PROSITE-ProRule" id="PRU00047"/>
    </source>
</evidence>
<evidence type="ECO:0000259" key="6">
    <source>
        <dbReference type="PROSITE" id="PS50966"/>
    </source>
</evidence>
<keyword evidence="3" id="KW-0862">Zinc</keyword>
<keyword evidence="2 4" id="KW-0863">Zinc-finger</keyword>
<dbReference type="Pfam" id="PF03108">
    <property type="entry name" value="DBD_Tnp_Mut"/>
    <property type="match status" value="1"/>
</dbReference>
<dbReference type="SUPFAM" id="SSF57756">
    <property type="entry name" value="Retrovirus zinc finger-like domains"/>
    <property type="match status" value="1"/>
</dbReference>
<dbReference type="AlphaFoldDB" id="A0A8B8M5Q8"/>
<dbReference type="OrthoDB" id="1372737at2759"/>
<dbReference type="InterPro" id="IPR006564">
    <property type="entry name" value="Znf_PMZ"/>
</dbReference>
<name>A0A8B8M5Q8_ABRPR</name>
<dbReference type="GO" id="GO:0008270">
    <property type="term" value="F:zinc ion binding"/>
    <property type="evidence" value="ECO:0007669"/>
    <property type="project" value="UniProtKB-KW"/>
</dbReference>
<dbReference type="Pfam" id="PF04434">
    <property type="entry name" value="SWIM"/>
    <property type="match status" value="1"/>
</dbReference>
<dbReference type="Proteomes" id="UP000694853">
    <property type="component" value="Unplaced"/>
</dbReference>
<gene>
    <name evidence="8" type="primary">LOC113870803</name>
</gene>
<evidence type="ECO:0000256" key="2">
    <source>
        <dbReference type="ARBA" id="ARBA00022771"/>
    </source>
</evidence>
<dbReference type="InterPro" id="IPR018289">
    <property type="entry name" value="MULE_transposase_dom"/>
</dbReference>
<dbReference type="KEGG" id="aprc:113870803"/>
<evidence type="ECO:0000313" key="8">
    <source>
        <dbReference type="RefSeq" id="XP_027363072.1"/>
    </source>
</evidence>
<dbReference type="GO" id="GO:0003676">
    <property type="term" value="F:nucleic acid binding"/>
    <property type="evidence" value="ECO:0007669"/>
    <property type="project" value="InterPro"/>
</dbReference>
<dbReference type="GeneID" id="113870803"/>
<evidence type="ECO:0000259" key="5">
    <source>
        <dbReference type="PROSITE" id="PS50158"/>
    </source>
</evidence>
<reference evidence="8" key="2">
    <citation type="submission" date="2025-08" db="UniProtKB">
        <authorList>
            <consortium name="RefSeq"/>
        </authorList>
    </citation>
    <scope>IDENTIFICATION</scope>
    <source>
        <tissue evidence="8">Young leaves</tissue>
    </source>
</reference>
<accession>A0A8B8M5Q8</accession>
<feature type="domain" description="CCHC-type" evidence="5">
    <location>
        <begin position="720"/>
        <end position="736"/>
    </location>
</feature>
<dbReference type="InterPro" id="IPR007527">
    <property type="entry name" value="Znf_SWIM"/>
</dbReference>
<reference evidence="7" key="1">
    <citation type="journal article" date="2019" name="Toxins">
        <title>Detection of Abrin-Like and Prepropulchellin-Like Toxin Genes and Transcripts Using Whole Genome Sequencing and Full-Length Transcript Sequencing of Abrus precatorius.</title>
        <authorList>
            <person name="Hovde B.T."/>
            <person name="Daligault H.E."/>
            <person name="Hanschen E.R."/>
            <person name="Kunde Y.A."/>
            <person name="Johnson M.B."/>
            <person name="Starkenburg S.R."/>
            <person name="Johnson S.L."/>
        </authorList>
    </citation>
    <scope>NUCLEOTIDE SEQUENCE [LARGE SCALE GENOMIC DNA]</scope>
</reference>
<dbReference type="PANTHER" id="PTHR31973:SF195">
    <property type="entry name" value="MUDR FAMILY TRANSPOSASE"/>
    <property type="match status" value="1"/>
</dbReference>
<dbReference type="PANTHER" id="PTHR31973">
    <property type="entry name" value="POLYPROTEIN, PUTATIVE-RELATED"/>
    <property type="match status" value="1"/>
</dbReference>
<keyword evidence="7" id="KW-1185">Reference proteome</keyword>
<dbReference type="RefSeq" id="XP_027363072.1">
    <property type="nucleotide sequence ID" value="XM_027507271.1"/>
</dbReference>
<evidence type="ECO:0000256" key="1">
    <source>
        <dbReference type="ARBA" id="ARBA00022723"/>
    </source>
</evidence>
<dbReference type="InterPro" id="IPR001878">
    <property type="entry name" value="Znf_CCHC"/>
</dbReference>
<proteinExistence type="predicted"/>